<comment type="caution">
    <text evidence="1">The sequence shown here is derived from an EMBL/GenBank/DDBJ whole genome shotgun (WGS) entry which is preliminary data.</text>
</comment>
<reference evidence="1" key="1">
    <citation type="submission" date="2018-05" db="EMBL/GenBank/DDBJ databases">
        <title>Draft genome of Mucuna pruriens seed.</title>
        <authorList>
            <person name="Nnadi N.E."/>
            <person name="Vos R."/>
            <person name="Hasami M.H."/>
            <person name="Devisetty U.K."/>
            <person name="Aguiy J.C."/>
        </authorList>
    </citation>
    <scope>NUCLEOTIDE SEQUENCE [LARGE SCALE GENOMIC DNA]</scope>
    <source>
        <strain evidence="1">JCA_2017</strain>
    </source>
</reference>
<protein>
    <submittedName>
        <fullName evidence="1">Uncharacterized protein</fullName>
    </submittedName>
</protein>
<sequence length="70" mass="7909">MSLVSLSCNGYYPSMATSLLEEEIYIEQPPRFVAGRSVDWFANFFNLFMGSNNLHEDPPAIQTQPPCHQA</sequence>
<accession>A0A371HX53</accession>
<organism evidence="1 2">
    <name type="scientific">Mucuna pruriens</name>
    <name type="common">Velvet bean</name>
    <name type="synonym">Dolichos pruriens</name>
    <dbReference type="NCBI Taxonomy" id="157652"/>
    <lineage>
        <taxon>Eukaryota</taxon>
        <taxon>Viridiplantae</taxon>
        <taxon>Streptophyta</taxon>
        <taxon>Embryophyta</taxon>
        <taxon>Tracheophyta</taxon>
        <taxon>Spermatophyta</taxon>
        <taxon>Magnoliopsida</taxon>
        <taxon>eudicotyledons</taxon>
        <taxon>Gunneridae</taxon>
        <taxon>Pentapetalae</taxon>
        <taxon>rosids</taxon>
        <taxon>fabids</taxon>
        <taxon>Fabales</taxon>
        <taxon>Fabaceae</taxon>
        <taxon>Papilionoideae</taxon>
        <taxon>50 kb inversion clade</taxon>
        <taxon>NPAAA clade</taxon>
        <taxon>indigoferoid/millettioid clade</taxon>
        <taxon>Phaseoleae</taxon>
        <taxon>Mucuna</taxon>
    </lineage>
</organism>
<proteinExistence type="predicted"/>
<name>A0A371HX53_MUCPR</name>
<evidence type="ECO:0000313" key="1">
    <source>
        <dbReference type="EMBL" id="RDY07370.1"/>
    </source>
</evidence>
<dbReference type="EMBL" id="QJKJ01001484">
    <property type="protein sequence ID" value="RDY07370.1"/>
    <property type="molecule type" value="Genomic_DNA"/>
</dbReference>
<keyword evidence="2" id="KW-1185">Reference proteome</keyword>
<gene>
    <name evidence="1" type="ORF">CR513_08538</name>
</gene>
<dbReference type="Proteomes" id="UP000257109">
    <property type="component" value="Unassembled WGS sequence"/>
</dbReference>
<dbReference type="AlphaFoldDB" id="A0A371HX53"/>
<feature type="non-terminal residue" evidence="1">
    <location>
        <position position="1"/>
    </location>
</feature>
<evidence type="ECO:0000313" key="2">
    <source>
        <dbReference type="Proteomes" id="UP000257109"/>
    </source>
</evidence>